<evidence type="ECO:0000256" key="1">
    <source>
        <dbReference type="ARBA" id="ARBA00004571"/>
    </source>
</evidence>
<evidence type="ECO:0000313" key="9">
    <source>
        <dbReference type="EMBL" id="BCS96994.1"/>
    </source>
</evidence>
<dbReference type="PANTHER" id="PTHR35093">
    <property type="entry name" value="OUTER MEMBRANE PROTEIN NMB0088-RELATED"/>
    <property type="match status" value="1"/>
</dbReference>
<keyword evidence="10" id="KW-1185">Reference proteome</keyword>
<keyword evidence="3" id="KW-1134">Transmembrane beta strand</keyword>
<evidence type="ECO:0000256" key="2">
    <source>
        <dbReference type="ARBA" id="ARBA00008163"/>
    </source>
</evidence>
<comment type="similarity">
    <text evidence="2">Belongs to the OmpP1/FadL family.</text>
</comment>
<feature type="chain" id="PRO_5047001465" evidence="8">
    <location>
        <begin position="25"/>
        <end position="455"/>
    </location>
</feature>
<proteinExistence type="inferred from homology"/>
<accession>A0ABM7PIJ8</accession>
<keyword evidence="5 8" id="KW-0732">Signal</keyword>
<dbReference type="SUPFAM" id="SSF56935">
    <property type="entry name" value="Porins"/>
    <property type="match status" value="1"/>
</dbReference>
<comment type="subcellular location">
    <subcellularLocation>
        <location evidence="1">Cell outer membrane</location>
        <topology evidence="1">Multi-pass membrane protein</topology>
    </subcellularLocation>
</comment>
<organism evidence="9 10">
    <name type="scientific">Desulfoluna limicola</name>
    <dbReference type="NCBI Taxonomy" id="2810562"/>
    <lineage>
        <taxon>Bacteria</taxon>
        <taxon>Pseudomonadati</taxon>
        <taxon>Thermodesulfobacteriota</taxon>
        <taxon>Desulfobacteria</taxon>
        <taxon>Desulfobacterales</taxon>
        <taxon>Desulfolunaceae</taxon>
        <taxon>Desulfoluna</taxon>
    </lineage>
</organism>
<evidence type="ECO:0000256" key="3">
    <source>
        <dbReference type="ARBA" id="ARBA00022452"/>
    </source>
</evidence>
<evidence type="ECO:0000256" key="6">
    <source>
        <dbReference type="ARBA" id="ARBA00023136"/>
    </source>
</evidence>
<reference evidence="9 10" key="1">
    <citation type="submission" date="2021-02" db="EMBL/GenBank/DDBJ databases">
        <title>Complete genome of Desulfoluna sp. strain ASN36.</title>
        <authorList>
            <person name="Takahashi A."/>
            <person name="Kojima H."/>
            <person name="Fukui M."/>
        </authorList>
    </citation>
    <scope>NUCLEOTIDE SEQUENCE [LARGE SCALE GENOMIC DNA]</scope>
    <source>
        <strain evidence="9 10">ASN36</strain>
    </source>
</reference>
<dbReference type="EMBL" id="AP024488">
    <property type="protein sequence ID" value="BCS96994.1"/>
    <property type="molecule type" value="Genomic_DNA"/>
</dbReference>
<gene>
    <name evidence="9" type="ORF">DSLASN_26260</name>
</gene>
<feature type="signal peptide" evidence="8">
    <location>
        <begin position="1"/>
        <end position="24"/>
    </location>
</feature>
<dbReference type="PANTHER" id="PTHR35093:SF8">
    <property type="entry name" value="OUTER MEMBRANE PROTEIN NMB0088-RELATED"/>
    <property type="match status" value="1"/>
</dbReference>
<dbReference type="Gene3D" id="2.40.160.60">
    <property type="entry name" value="Outer membrane protein transport protein (OMPP1/FadL/TodX)"/>
    <property type="match status" value="1"/>
</dbReference>
<evidence type="ECO:0000256" key="5">
    <source>
        <dbReference type="ARBA" id="ARBA00022729"/>
    </source>
</evidence>
<evidence type="ECO:0000256" key="7">
    <source>
        <dbReference type="ARBA" id="ARBA00023237"/>
    </source>
</evidence>
<dbReference type="RefSeq" id="WP_236888428.1">
    <property type="nucleotide sequence ID" value="NZ_AP024488.1"/>
</dbReference>
<dbReference type="Proteomes" id="UP001320148">
    <property type="component" value="Chromosome"/>
</dbReference>
<sequence length="455" mass="49515">MGKRLWSVLGILLCVSLVPSAVYANIDNLSNMSAEWIRTGNRNAATDAADIVLYNPAGLTELSDGVHINISNQTLIRKPEHSFDVGTGPQHYEQDSPDYLLPNFYASWNKESWSLFGGIYIPGGGATVDYPEGSITTQLAGMAVLASPADPDLPPGFDTMDDVYNGFTNDSLEASSIYLTTTLGGAYKINEKISVAAGVRCIYAKNTVEAELTLNDLTDDAEVVNGLQPGSIPETTNLVIDSESDAGGFGGILGVNFNATDKLNLALNYQTRVKLDFETDVNRDDLGMFTEGEKNRRDFPAFLGLGAGYDISEKLYTEVNWSYWFQKDADWGEDGAGRDISDMAGDAWSAGATLAYKVTPTFQVSGGTTYTKFEWDDINGYYNANLGSIEVLYSDNWHVGVGCAWEFKENFKLNLSVAQTIWDDETIAQNVDPGTVDVETENETTVIAIGLDMAF</sequence>
<dbReference type="InterPro" id="IPR005017">
    <property type="entry name" value="OMPP1/FadL/TodX"/>
</dbReference>
<evidence type="ECO:0000256" key="4">
    <source>
        <dbReference type="ARBA" id="ARBA00022692"/>
    </source>
</evidence>
<dbReference type="Pfam" id="PF03349">
    <property type="entry name" value="Toluene_X"/>
    <property type="match status" value="1"/>
</dbReference>
<name>A0ABM7PIJ8_9BACT</name>
<evidence type="ECO:0000256" key="8">
    <source>
        <dbReference type="SAM" id="SignalP"/>
    </source>
</evidence>
<protein>
    <submittedName>
        <fullName evidence="9">Long-chain fatty acid outer membrane transporter</fullName>
    </submittedName>
</protein>
<keyword evidence="6" id="KW-0472">Membrane</keyword>
<evidence type="ECO:0000313" key="10">
    <source>
        <dbReference type="Proteomes" id="UP001320148"/>
    </source>
</evidence>
<keyword evidence="4" id="KW-0812">Transmembrane</keyword>
<keyword evidence="7" id="KW-0998">Cell outer membrane</keyword>